<dbReference type="PANTHER" id="PTHR43908:SF3">
    <property type="entry name" value="AT29763P-RELATED"/>
    <property type="match status" value="1"/>
</dbReference>
<dbReference type="GO" id="GO:0071218">
    <property type="term" value="P:cellular response to misfolded protein"/>
    <property type="evidence" value="ECO:0007669"/>
    <property type="project" value="TreeGrafter"/>
</dbReference>
<dbReference type="GO" id="GO:0005789">
    <property type="term" value="C:endoplasmic reticulum membrane"/>
    <property type="evidence" value="ECO:0007669"/>
    <property type="project" value="UniProtKB-SubCell"/>
</dbReference>
<dbReference type="PANTHER" id="PTHR43908">
    <property type="entry name" value="AT29763P-RELATED"/>
    <property type="match status" value="1"/>
</dbReference>
<evidence type="ECO:0000256" key="1">
    <source>
        <dbReference type="ARBA" id="ARBA00004389"/>
    </source>
</evidence>
<protein>
    <recommendedName>
        <fullName evidence="8">J domain-containing protein</fullName>
    </recommendedName>
</protein>
<keyword evidence="2 7" id="KW-0812">Transmembrane</keyword>
<dbReference type="Gene3D" id="1.10.287.110">
    <property type="entry name" value="DnaJ domain"/>
    <property type="match status" value="1"/>
</dbReference>
<dbReference type="PROSITE" id="PS00636">
    <property type="entry name" value="DNAJ_1"/>
    <property type="match status" value="1"/>
</dbReference>
<dbReference type="InterPro" id="IPR036869">
    <property type="entry name" value="J_dom_sf"/>
</dbReference>
<feature type="transmembrane region" description="Helical" evidence="7">
    <location>
        <begin position="244"/>
        <end position="267"/>
    </location>
</feature>
<evidence type="ECO:0000256" key="3">
    <source>
        <dbReference type="ARBA" id="ARBA00022824"/>
    </source>
</evidence>
<evidence type="ECO:0000256" key="6">
    <source>
        <dbReference type="SAM" id="MobiDB-lite"/>
    </source>
</evidence>
<evidence type="ECO:0000313" key="9">
    <source>
        <dbReference type="EMBL" id="CAF0718881.1"/>
    </source>
</evidence>
<feature type="compositionally biased region" description="Polar residues" evidence="6">
    <location>
        <begin position="53"/>
        <end position="79"/>
    </location>
</feature>
<evidence type="ECO:0000256" key="5">
    <source>
        <dbReference type="ARBA" id="ARBA00023136"/>
    </source>
</evidence>
<dbReference type="EMBL" id="CAJNOC010000143">
    <property type="protein sequence ID" value="CAF0718881.1"/>
    <property type="molecule type" value="Genomic_DNA"/>
</dbReference>
<sequence length="370" mass="42812">MEANKTDSERCLSIAKEAAAEGNYEKAIRFCEKSIKLYPSEIAKRLMSEYTEKLTSQNTSGSNSKENLKSEGSSANYNSKKQETKEKEYSSDQIDAVKKIKSCRDFYEILGVPKTSSDADLKKAYRKLALQFHPDKNKAPGATEAFKAIGKAFAVLSDAQKRRQYDELGPESFDDTVQSSSSTRHRHQTRTGHYNTYYWNDDDFSADELFNIFFGTGATARRHHPHRTHTYNQNNFNLNSTNNYAVFFQLMPILIIVALSLLSNLMIGEPVYNLQRTSKFAHRRQTNEHKVPYYVKSDFRIDNGHELNRLEKQIEEELHTELRQNCYREKTYKETAMWRARNYGDERLLRKASEYETPSCDRIKNIFGAA</sequence>
<keyword evidence="10" id="KW-1185">Reference proteome</keyword>
<dbReference type="InterPro" id="IPR015399">
    <property type="entry name" value="DUF1977_DnaJ-like"/>
</dbReference>
<reference evidence="9" key="1">
    <citation type="submission" date="2021-02" db="EMBL/GenBank/DDBJ databases">
        <authorList>
            <person name="Nowell W R."/>
        </authorList>
    </citation>
    <scope>NUCLEOTIDE SEQUENCE</scope>
    <source>
        <strain evidence="9">Ploen Becks lab</strain>
    </source>
</reference>
<keyword evidence="3" id="KW-0256">Endoplasmic reticulum</keyword>
<feature type="region of interest" description="Disordered" evidence="6">
    <location>
        <begin position="167"/>
        <end position="188"/>
    </location>
</feature>
<name>A0A813MDY2_9BILA</name>
<evidence type="ECO:0000313" key="10">
    <source>
        <dbReference type="Proteomes" id="UP000663879"/>
    </source>
</evidence>
<evidence type="ECO:0000259" key="8">
    <source>
        <dbReference type="PROSITE" id="PS50076"/>
    </source>
</evidence>
<dbReference type="GO" id="GO:0030544">
    <property type="term" value="F:Hsp70 protein binding"/>
    <property type="evidence" value="ECO:0007669"/>
    <property type="project" value="TreeGrafter"/>
</dbReference>
<evidence type="ECO:0000256" key="4">
    <source>
        <dbReference type="ARBA" id="ARBA00022989"/>
    </source>
</evidence>
<organism evidence="9 10">
    <name type="scientific">Brachionus calyciflorus</name>
    <dbReference type="NCBI Taxonomy" id="104777"/>
    <lineage>
        <taxon>Eukaryota</taxon>
        <taxon>Metazoa</taxon>
        <taxon>Spiralia</taxon>
        <taxon>Gnathifera</taxon>
        <taxon>Rotifera</taxon>
        <taxon>Eurotatoria</taxon>
        <taxon>Monogononta</taxon>
        <taxon>Pseudotrocha</taxon>
        <taxon>Ploima</taxon>
        <taxon>Brachionidae</taxon>
        <taxon>Brachionus</taxon>
    </lineage>
</organism>
<dbReference type="InterPro" id="IPR051100">
    <property type="entry name" value="DnaJ_subfamily_B/C"/>
</dbReference>
<dbReference type="SUPFAM" id="SSF46565">
    <property type="entry name" value="Chaperone J-domain"/>
    <property type="match status" value="1"/>
</dbReference>
<dbReference type="SMART" id="SM00271">
    <property type="entry name" value="DnaJ"/>
    <property type="match status" value="1"/>
</dbReference>
<evidence type="ECO:0000256" key="2">
    <source>
        <dbReference type="ARBA" id="ARBA00022692"/>
    </source>
</evidence>
<feature type="domain" description="J" evidence="8">
    <location>
        <begin position="105"/>
        <end position="169"/>
    </location>
</feature>
<feature type="region of interest" description="Disordered" evidence="6">
    <location>
        <begin position="52"/>
        <end position="91"/>
    </location>
</feature>
<dbReference type="Pfam" id="PF00226">
    <property type="entry name" value="DnaJ"/>
    <property type="match status" value="1"/>
</dbReference>
<dbReference type="CDD" id="cd06257">
    <property type="entry name" value="DnaJ"/>
    <property type="match status" value="1"/>
</dbReference>
<dbReference type="InterPro" id="IPR001623">
    <property type="entry name" value="DnaJ_domain"/>
</dbReference>
<comment type="subcellular location">
    <subcellularLocation>
        <location evidence="1">Endoplasmic reticulum membrane</location>
        <topology evidence="1">Single-pass membrane protein</topology>
    </subcellularLocation>
</comment>
<accession>A0A813MDY2</accession>
<dbReference type="AlphaFoldDB" id="A0A813MDY2"/>
<dbReference type="InterPro" id="IPR018253">
    <property type="entry name" value="DnaJ_domain_CS"/>
</dbReference>
<dbReference type="Proteomes" id="UP000663879">
    <property type="component" value="Unassembled WGS sequence"/>
</dbReference>
<proteinExistence type="predicted"/>
<comment type="caution">
    <text evidence="9">The sequence shown here is derived from an EMBL/GenBank/DDBJ whole genome shotgun (WGS) entry which is preliminary data.</text>
</comment>
<feature type="compositionally biased region" description="Basic and acidic residues" evidence="6">
    <location>
        <begin position="80"/>
        <end position="91"/>
    </location>
</feature>
<keyword evidence="5 7" id="KW-0472">Membrane</keyword>
<dbReference type="OrthoDB" id="442087at2759"/>
<dbReference type="Pfam" id="PF09320">
    <property type="entry name" value="DUF1977"/>
    <property type="match status" value="1"/>
</dbReference>
<dbReference type="PROSITE" id="PS50076">
    <property type="entry name" value="DNAJ_2"/>
    <property type="match status" value="1"/>
</dbReference>
<gene>
    <name evidence="9" type="ORF">OXX778_LOCUS1992</name>
</gene>
<evidence type="ECO:0000256" key="7">
    <source>
        <dbReference type="SAM" id="Phobius"/>
    </source>
</evidence>
<dbReference type="PRINTS" id="PR00625">
    <property type="entry name" value="JDOMAIN"/>
</dbReference>
<keyword evidence="4 7" id="KW-1133">Transmembrane helix</keyword>